<feature type="transmembrane region" description="Helical" evidence="1">
    <location>
        <begin position="32"/>
        <end position="59"/>
    </location>
</feature>
<name>A0A5S3YUB4_9GAMM</name>
<accession>A0A5S3YUB4</accession>
<dbReference type="EMBL" id="PNCM01000016">
    <property type="protein sequence ID" value="TMP81158.1"/>
    <property type="molecule type" value="Genomic_DNA"/>
</dbReference>
<keyword evidence="1" id="KW-0472">Membrane</keyword>
<dbReference type="Pfam" id="PF11174">
    <property type="entry name" value="DUF2970"/>
    <property type="match status" value="1"/>
</dbReference>
<dbReference type="OrthoDB" id="5625885at2"/>
<dbReference type="AlphaFoldDB" id="A0A5S3YUB4"/>
<dbReference type="Proteomes" id="UP000307362">
    <property type="component" value="Unassembled WGS sequence"/>
</dbReference>
<evidence type="ECO:0008006" key="4">
    <source>
        <dbReference type="Google" id="ProtNLM"/>
    </source>
</evidence>
<organism evidence="2 3">
    <name type="scientific">Pseudoalteromonas phenolica</name>
    <dbReference type="NCBI Taxonomy" id="161398"/>
    <lineage>
        <taxon>Bacteria</taxon>
        <taxon>Pseudomonadati</taxon>
        <taxon>Pseudomonadota</taxon>
        <taxon>Gammaproteobacteria</taxon>
        <taxon>Alteromonadales</taxon>
        <taxon>Pseudoalteromonadaceae</taxon>
        <taxon>Pseudoalteromonas</taxon>
    </lineage>
</organism>
<reference evidence="2 3" key="1">
    <citation type="submission" date="2017-12" db="EMBL/GenBank/DDBJ databases">
        <authorList>
            <person name="Paulsen S."/>
            <person name="Gram L.K."/>
        </authorList>
    </citation>
    <scope>NUCLEOTIDE SEQUENCE [LARGE SCALE GENOMIC DNA]</scope>
    <source>
        <strain evidence="2 3">S1189</strain>
    </source>
</reference>
<sequence length="61" mass="7027">MRKLLNIVQSVLAAMFGVQSQLKRHQDFSNKYLFISFTLISIVFVFLLVVGLIWLVGIITR</sequence>
<proteinExistence type="predicted"/>
<dbReference type="RefSeq" id="WP_138567285.1">
    <property type="nucleotide sequence ID" value="NZ_PNCM01000016.1"/>
</dbReference>
<evidence type="ECO:0000313" key="3">
    <source>
        <dbReference type="Proteomes" id="UP000307362"/>
    </source>
</evidence>
<dbReference type="InterPro" id="IPR021344">
    <property type="entry name" value="DUF2970"/>
</dbReference>
<evidence type="ECO:0000313" key="2">
    <source>
        <dbReference type="EMBL" id="TMP81158.1"/>
    </source>
</evidence>
<reference evidence="3" key="2">
    <citation type="submission" date="2019-06" db="EMBL/GenBank/DDBJ databases">
        <title>Co-occurence of chitin degradation, pigmentation and bioactivity in marine Pseudoalteromonas.</title>
        <authorList>
            <person name="Sonnenschein E.C."/>
            <person name="Bech P.K."/>
        </authorList>
    </citation>
    <scope>NUCLEOTIDE SEQUENCE [LARGE SCALE GENOMIC DNA]</scope>
    <source>
        <strain evidence="3">S1189</strain>
    </source>
</reference>
<keyword evidence="1" id="KW-0812">Transmembrane</keyword>
<gene>
    <name evidence="2" type="ORF">CWB73_08685</name>
</gene>
<comment type="caution">
    <text evidence="2">The sequence shown here is derived from an EMBL/GenBank/DDBJ whole genome shotgun (WGS) entry which is preliminary data.</text>
</comment>
<keyword evidence="1" id="KW-1133">Transmembrane helix</keyword>
<protein>
    <recommendedName>
        <fullName evidence="4">DUF2970 domain-containing protein</fullName>
    </recommendedName>
</protein>
<evidence type="ECO:0000256" key="1">
    <source>
        <dbReference type="SAM" id="Phobius"/>
    </source>
</evidence>